<gene>
    <name evidence="1" type="ORF">INH39_05760</name>
</gene>
<organism evidence="1 2">
    <name type="scientific">Massilia violaceinigra</name>
    <dbReference type="NCBI Taxonomy" id="2045208"/>
    <lineage>
        <taxon>Bacteria</taxon>
        <taxon>Pseudomonadati</taxon>
        <taxon>Pseudomonadota</taxon>
        <taxon>Betaproteobacteria</taxon>
        <taxon>Burkholderiales</taxon>
        <taxon>Oxalobacteraceae</taxon>
        <taxon>Telluria group</taxon>
        <taxon>Massilia</taxon>
    </lineage>
</organism>
<dbReference type="Proteomes" id="UP000831532">
    <property type="component" value="Chromosome"/>
</dbReference>
<name>A0ABY4AA27_9BURK</name>
<reference evidence="1 2" key="1">
    <citation type="submission" date="2020-10" db="EMBL/GenBank/DDBJ databases">
        <title>Genome analysis of Massilia species.</title>
        <authorList>
            <person name="Jung D.-H."/>
        </authorList>
    </citation>
    <scope>NUCLEOTIDE SEQUENCE [LARGE SCALE GENOMIC DNA]</scope>
    <source>
        <strain evidence="2">sipir</strain>
    </source>
</reference>
<accession>A0ABY4AA27</accession>
<evidence type="ECO:0000313" key="2">
    <source>
        <dbReference type="Proteomes" id="UP000831532"/>
    </source>
</evidence>
<evidence type="ECO:0008006" key="3">
    <source>
        <dbReference type="Google" id="ProtNLM"/>
    </source>
</evidence>
<proteinExistence type="predicted"/>
<dbReference type="RefSeq" id="WP_243492388.1">
    <property type="nucleotide sequence ID" value="NZ_CP063361.1"/>
</dbReference>
<sequence>MISNLPPIASLSEANHPISLRLPTIVLSVLMLASGCQSIPAPTLQVETKRGVHESSDGLTAPLQKLSQLDADRWFEAAVDHRCYGEIRFVDQKNGIDSFVEIGSASRVTLDSDDSDVVLGTVNTVYSQLVFSTNGGRQFVKEVRGLPRGVEFVAVRKGHVYVGINASYRDSDGYFKWRASYIPFEKKEKEFRDKLLVILEAKLDKANGKIGKYVVLAPKDYQFETNDPSFTESLVKRVDYLESLNLPHIAAYPAQACSLTMQLPVWHSSWDRKDLNEFVTWYQQTKQKYPGWGTAEKDAFVQAHLNTYKNTK</sequence>
<dbReference type="EMBL" id="CP063361">
    <property type="protein sequence ID" value="UOD31222.1"/>
    <property type="molecule type" value="Genomic_DNA"/>
</dbReference>
<evidence type="ECO:0000313" key="1">
    <source>
        <dbReference type="EMBL" id="UOD31222.1"/>
    </source>
</evidence>
<protein>
    <recommendedName>
        <fullName evidence="3">DUF4842 domain-containing protein</fullName>
    </recommendedName>
</protein>
<keyword evidence="2" id="KW-1185">Reference proteome</keyword>